<proteinExistence type="predicted"/>
<protein>
    <submittedName>
        <fullName evidence="1">Uncharacterized protein</fullName>
    </submittedName>
</protein>
<organism evidence="1">
    <name type="scientific">Trachysalambria curvirostris nimavirus</name>
    <dbReference type="NCBI Taxonomy" id="2984282"/>
    <lineage>
        <taxon>Viruses</taxon>
        <taxon>Viruses incertae sedis</taxon>
        <taxon>Naldaviricetes</taxon>
        <taxon>Nimaviridae</taxon>
    </lineage>
</organism>
<name>A0A9C7F8D4_9VIRU</name>
<sequence>MKFKSLCPSVICQDDINKMIGEALSHQYSFVKRTPPSETDEWDESDLKSFEVDPEFVDRVYVIQALEDGISDKLFELVARQIYNGRALYLTFIASCSYEGSYTYAAGEIYVTFDAQIFFNSMLELCHGPDGIWSSMADDGCQIENSFYFYCHPPRFWRTTPRLMFLCLDKFYDEWSKLREQATAPGSLPEILLKTIDDHMRIRETRRHYDDGFTLALR</sequence>
<evidence type="ECO:0000313" key="1">
    <source>
        <dbReference type="EMBL" id="BDT63040.1"/>
    </source>
</evidence>
<accession>A0A9C7F8D4</accession>
<dbReference type="EMBL" id="LC738880">
    <property type="protein sequence ID" value="BDT63040.1"/>
    <property type="molecule type" value="Genomic_DNA"/>
</dbReference>
<reference evidence="1" key="1">
    <citation type="submission" date="2022-10" db="EMBL/GenBank/DDBJ databases">
        <title>Genome sequences of endogenous nimaviruses in decapod crustaceans.</title>
        <authorList>
            <person name="Kawato S."/>
            <person name="Nozaki R."/>
            <person name="Kondo H."/>
            <person name="Hirono I."/>
        </authorList>
    </citation>
    <scope>NUCLEOTIDE SEQUENCE</scope>
    <source>
        <strain evidence="1">Ube2021</strain>
    </source>
</reference>